<dbReference type="OMA" id="CINERQR"/>
<dbReference type="EMBL" id="LT598492">
    <property type="protein sequence ID" value="SCW01185.1"/>
    <property type="molecule type" value="Genomic_DNA"/>
</dbReference>
<dbReference type="Proteomes" id="UP000190831">
    <property type="component" value="Chromosome D"/>
</dbReference>
<dbReference type="InterPro" id="IPR015374">
    <property type="entry name" value="ChAPs"/>
</dbReference>
<sequence>MLSQGSIPEVKENTIGHALEERKAKIPQFQDLGPPDMISMTKYIPSSSSSSSQSNNKRPMALEPTTSINTNDLHAHDKLKGEMGTFLYCVGADTSDPTSIAVFLKTLADVIAEEPQVWFGKHKHYKVARITYSTWNAFRRCDVKVVVHIPGAVQSYVLDSRGEVIQIGQEDRELLWAETFISGVVRSFAMMTDNFEEGEVNSVVETRILNPLISGEIGDVGENFIRLFPLVYTQGPTLGASYDVAVVSRTNNYLCDTLLHLMRLTENFDLCLDVLDTMLPDFPEVVVLKARALFAADREIDAIKLIHDDLAKQGSAILEYRGELLCVQAKFLLDKKKDYSAAQSIAQAAVNCSPSEFRPWYLLVASYIGLNDIENALLTLNGCPMTPLKEKYVYKRVVSVPQDSPNLHLPLPIDVILEEVTGLNSQDVITEHKSVDPGLLNLPAANLKSTFQIAYKFLTEIVQKTGWESLLKYRSKIFVMEEEYQVASTTSSESETTAQPTERLRSKRLCERWLDNLFMLLYEDLKTYTLWQAEQLHFEAQNTQYVKSTFEWELLGLCAFRLGHYHEAAKAFQAGLAQRFSAQSSRKLLQYYLREHENLKDSTDLPSSHVMAIVSDLDNKIIDLCVKLCCWNHRWYSEFSVILLDALSVVIEDMGITKVSNEVASRFPDSVVKLIEDNLLSFFSDHTHGDLDK</sequence>
<organism evidence="2 3">
    <name type="scientific">Lachancea fermentati</name>
    <name type="common">Zygosaccharomyces fermentati</name>
    <dbReference type="NCBI Taxonomy" id="4955"/>
    <lineage>
        <taxon>Eukaryota</taxon>
        <taxon>Fungi</taxon>
        <taxon>Dikarya</taxon>
        <taxon>Ascomycota</taxon>
        <taxon>Saccharomycotina</taxon>
        <taxon>Saccharomycetes</taxon>
        <taxon>Saccharomycetales</taxon>
        <taxon>Saccharomycetaceae</taxon>
        <taxon>Lachancea</taxon>
    </lineage>
</organism>
<name>A0A1G4MBI5_LACFM</name>
<protein>
    <submittedName>
        <fullName evidence="2">LAFE_0D06964g1_1</fullName>
    </submittedName>
</protein>
<dbReference type="InterPro" id="IPR011990">
    <property type="entry name" value="TPR-like_helical_dom_sf"/>
</dbReference>
<accession>A0A1G4MBI5</accession>
<dbReference type="SUPFAM" id="SSF48452">
    <property type="entry name" value="TPR-like"/>
    <property type="match status" value="1"/>
</dbReference>
<dbReference type="OrthoDB" id="434695at2759"/>
<dbReference type="Gene3D" id="1.25.40.10">
    <property type="entry name" value="Tetratricopeptide repeat domain"/>
    <property type="match status" value="1"/>
</dbReference>
<dbReference type="STRING" id="4955.A0A1G4MBI5"/>
<evidence type="ECO:0000256" key="1">
    <source>
        <dbReference type="SAM" id="MobiDB-lite"/>
    </source>
</evidence>
<dbReference type="PANTHER" id="PTHR31975:SF1">
    <property type="entry name" value="BUD SITE SELECTION PROTEIN 7-RELATED"/>
    <property type="match status" value="1"/>
</dbReference>
<dbReference type="AlphaFoldDB" id="A0A1G4MBI5"/>
<reference evidence="2 3" key="1">
    <citation type="submission" date="2016-03" db="EMBL/GenBank/DDBJ databases">
        <authorList>
            <person name="Devillers H."/>
        </authorList>
    </citation>
    <scope>NUCLEOTIDE SEQUENCE [LARGE SCALE GENOMIC DNA]</scope>
    <source>
        <strain evidence="2">CBS 6772</strain>
    </source>
</reference>
<gene>
    <name evidence="2" type="ORF">LAFE_0D06964G</name>
</gene>
<proteinExistence type="predicted"/>
<dbReference type="Pfam" id="PF09295">
    <property type="entry name" value="ChAPs"/>
    <property type="match status" value="1"/>
</dbReference>
<keyword evidence="3" id="KW-1185">Reference proteome</keyword>
<dbReference type="PANTHER" id="PTHR31975">
    <property type="entry name" value="BUD SITE SELECTION PROTEIN 7-RELATED"/>
    <property type="match status" value="1"/>
</dbReference>
<evidence type="ECO:0000313" key="2">
    <source>
        <dbReference type="EMBL" id="SCW01185.1"/>
    </source>
</evidence>
<evidence type="ECO:0000313" key="3">
    <source>
        <dbReference type="Proteomes" id="UP000190831"/>
    </source>
</evidence>
<dbReference type="GO" id="GO:0034044">
    <property type="term" value="C:exomer complex"/>
    <property type="evidence" value="ECO:0007669"/>
    <property type="project" value="TreeGrafter"/>
</dbReference>
<dbReference type="GO" id="GO:0006893">
    <property type="term" value="P:Golgi to plasma membrane transport"/>
    <property type="evidence" value="ECO:0007669"/>
    <property type="project" value="UniProtKB-ARBA"/>
</dbReference>
<feature type="region of interest" description="Disordered" evidence="1">
    <location>
        <begin position="40"/>
        <end position="69"/>
    </location>
</feature>